<proteinExistence type="predicted"/>
<keyword evidence="1" id="KW-0472">Membrane</keyword>
<dbReference type="EMBL" id="CAFBMK010000107">
    <property type="protein sequence ID" value="CAB4921299.1"/>
    <property type="molecule type" value="Genomic_DNA"/>
</dbReference>
<keyword evidence="1" id="KW-0812">Transmembrane</keyword>
<keyword evidence="1" id="KW-1133">Transmembrane helix</keyword>
<gene>
    <name evidence="2" type="ORF">UFOPK3564_01849</name>
</gene>
<evidence type="ECO:0000313" key="2">
    <source>
        <dbReference type="EMBL" id="CAB4921299.1"/>
    </source>
</evidence>
<feature type="transmembrane region" description="Helical" evidence="1">
    <location>
        <begin position="25"/>
        <end position="45"/>
    </location>
</feature>
<sequence>MTIVTSMLLGLAVFGGIGTLVGSLGFGLMVGAFVGIFGGVAAVIVRFR</sequence>
<evidence type="ECO:0000256" key="1">
    <source>
        <dbReference type="SAM" id="Phobius"/>
    </source>
</evidence>
<organism evidence="2">
    <name type="scientific">freshwater metagenome</name>
    <dbReference type="NCBI Taxonomy" id="449393"/>
    <lineage>
        <taxon>unclassified sequences</taxon>
        <taxon>metagenomes</taxon>
        <taxon>ecological metagenomes</taxon>
    </lineage>
</organism>
<reference evidence="2" key="1">
    <citation type="submission" date="2020-05" db="EMBL/GenBank/DDBJ databases">
        <authorList>
            <person name="Chiriac C."/>
            <person name="Salcher M."/>
            <person name="Ghai R."/>
            <person name="Kavagutti S V."/>
        </authorList>
    </citation>
    <scope>NUCLEOTIDE SEQUENCE</scope>
</reference>
<dbReference type="AlphaFoldDB" id="A0A6J7HWZ9"/>
<protein>
    <submittedName>
        <fullName evidence="2">Unannotated protein</fullName>
    </submittedName>
</protein>
<accession>A0A6J7HWZ9</accession>
<name>A0A6J7HWZ9_9ZZZZ</name>